<dbReference type="SUPFAM" id="SSF159006">
    <property type="entry name" value="YopX-like"/>
    <property type="match status" value="1"/>
</dbReference>
<dbReference type="Gene3D" id="2.30.30.290">
    <property type="entry name" value="YopX-like domains"/>
    <property type="match status" value="1"/>
</dbReference>
<dbReference type="InterPro" id="IPR023385">
    <property type="entry name" value="YopX-like_C"/>
</dbReference>
<dbReference type="Pfam" id="PF09643">
    <property type="entry name" value="YopX"/>
    <property type="match status" value="1"/>
</dbReference>
<dbReference type="RefSeq" id="WP_268042160.1">
    <property type="nucleotide sequence ID" value="NZ_JAPQER010000008.1"/>
</dbReference>
<dbReference type="Proteomes" id="UP001078443">
    <property type="component" value="Unassembled WGS sequence"/>
</dbReference>
<protein>
    <submittedName>
        <fullName evidence="2">YopX family protein</fullName>
    </submittedName>
</protein>
<organism evidence="2 3">
    <name type="scientific">Clostridium aestuarii</name>
    <dbReference type="NCBI Taxonomy" id="338193"/>
    <lineage>
        <taxon>Bacteria</taxon>
        <taxon>Bacillati</taxon>
        <taxon>Bacillota</taxon>
        <taxon>Clostridia</taxon>
        <taxon>Eubacteriales</taxon>
        <taxon>Clostridiaceae</taxon>
        <taxon>Clostridium</taxon>
    </lineage>
</organism>
<name>A0ABT4D4T8_9CLOT</name>
<reference evidence="2" key="1">
    <citation type="submission" date="2022-12" db="EMBL/GenBank/DDBJ databases">
        <authorList>
            <person name="Wang J."/>
        </authorList>
    </citation>
    <scope>NUCLEOTIDE SEQUENCE</scope>
    <source>
        <strain evidence="2">HY-45-18</strain>
    </source>
</reference>
<proteinExistence type="predicted"/>
<sequence>MREFKFRTWDKQKKKMIQFEDMKSWTFNIFEDDKYVIMQYIGSKDINGKEIYEGDILETGNDAGVVEYGGGSFMYNCAKLIITGDEVLGNIYENPELLKEKNIEF</sequence>
<dbReference type="EMBL" id="JAPQER010000008">
    <property type="protein sequence ID" value="MCY6485647.1"/>
    <property type="molecule type" value="Genomic_DNA"/>
</dbReference>
<accession>A0ABT4D4T8</accession>
<evidence type="ECO:0000313" key="3">
    <source>
        <dbReference type="Proteomes" id="UP001078443"/>
    </source>
</evidence>
<comment type="caution">
    <text evidence="2">The sequence shown here is derived from an EMBL/GenBank/DDBJ whole genome shotgun (WGS) entry which is preliminary data.</text>
</comment>
<evidence type="ECO:0000259" key="1">
    <source>
        <dbReference type="Pfam" id="PF09643"/>
    </source>
</evidence>
<evidence type="ECO:0000313" key="2">
    <source>
        <dbReference type="EMBL" id="MCY6485647.1"/>
    </source>
</evidence>
<feature type="domain" description="YopX protein" evidence="1">
    <location>
        <begin position="30"/>
        <end position="99"/>
    </location>
</feature>
<dbReference type="InterPro" id="IPR019096">
    <property type="entry name" value="YopX_protein"/>
</dbReference>
<gene>
    <name evidence="2" type="ORF">OW763_15050</name>
</gene>
<keyword evidence="3" id="KW-1185">Reference proteome</keyword>